<gene>
    <name evidence="11" type="ORF">FPCIR_2199</name>
</gene>
<keyword evidence="4" id="KW-0479">Metal-binding</keyword>
<feature type="transmembrane region" description="Helical" evidence="8">
    <location>
        <begin position="178"/>
        <end position="198"/>
    </location>
</feature>
<evidence type="ECO:0000259" key="10">
    <source>
        <dbReference type="Pfam" id="PF03328"/>
    </source>
</evidence>
<keyword evidence="6 8" id="KW-1133">Transmembrane helix</keyword>
<evidence type="ECO:0000256" key="8">
    <source>
        <dbReference type="SAM" id="Phobius"/>
    </source>
</evidence>
<feature type="transmembrane region" description="Helical" evidence="8">
    <location>
        <begin position="475"/>
        <end position="492"/>
    </location>
</feature>
<comment type="subcellular location">
    <subcellularLocation>
        <location evidence="1">Membrane</location>
        <topology evidence="1">Multi-pass membrane protein</topology>
    </subcellularLocation>
</comment>
<feature type="transmembrane region" description="Helical" evidence="8">
    <location>
        <begin position="147"/>
        <end position="166"/>
    </location>
</feature>
<keyword evidence="2" id="KW-0813">Transport</keyword>
<feature type="transmembrane region" description="Helical" evidence="8">
    <location>
        <begin position="372"/>
        <end position="390"/>
    </location>
</feature>
<feature type="transmembrane region" description="Helical" evidence="8">
    <location>
        <begin position="396"/>
        <end position="417"/>
    </location>
</feature>
<proteinExistence type="predicted"/>
<dbReference type="PANTHER" id="PTHR43341">
    <property type="entry name" value="AMINO ACID PERMEASE"/>
    <property type="match status" value="1"/>
</dbReference>
<dbReference type="FunFam" id="1.20.1740.10:FF:000006">
    <property type="entry name" value="General amino acid permease"/>
    <property type="match status" value="1"/>
</dbReference>
<dbReference type="GO" id="GO:0015171">
    <property type="term" value="F:amino acid transmembrane transporter activity"/>
    <property type="evidence" value="ECO:0007669"/>
    <property type="project" value="TreeGrafter"/>
</dbReference>
<evidence type="ECO:0000256" key="1">
    <source>
        <dbReference type="ARBA" id="ARBA00004141"/>
    </source>
</evidence>
<dbReference type="SUPFAM" id="SSF51621">
    <property type="entry name" value="Phosphoenolpyruvate/pyruvate domain"/>
    <property type="match status" value="1"/>
</dbReference>
<organism evidence="11 12">
    <name type="scientific">Fusarium pseudocircinatum</name>
    <dbReference type="NCBI Taxonomy" id="56676"/>
    <lineage>
        <taxon>Eukaryota</taxon>
        <taxon>Fungi</taxon>
        <taxon>Dikarya</taxon>
        <taxon>Ascomycota</taxon>
        <taxon>Pezizomycotina</taxon>
        <taxon>Sordariomycetes</taxon>
        <taxon>Hypocreomycetidae</taxon>
        <taxon>Hypocreales</taxon>
        <taxon>Nectriaceae</taxon>
        <taxon>Fusarium</taxon>
        <taxon>Fusarium fujikuroi species complex</taxon>
    </lineage>
</organism>
<evidence type="ECO:0000313" key="12">
    <source>
        <dbReference type="Proteomes" id="UP000546213"/>
    </source>
</evidence>
<keyword evidence="5" id="KW-0029">Amino-acid transport</keyword>
<feature type="domain" description="Amino acid permease/ SLC12A" evidence="9">
    <location>
        <begin position="39"/>
        <end position="499"/>
    </location>
</feature>
<dbReference type="InterPro" id="IPR040442">
    <property type="entry name" value="Pyrv_kinase-like_dom_sf"/>
</dbReference>
<protein>
    <recommendedName>
        <fullName evidence="13">Amino acid permease</fullName>
    </recommendedName>
</protein>
<feature type="domain" description="HpcH/HpaI aldolase/citrate lyase" evidence="10">
    <location>
        <begin position="537"/>
        <end position="723"/>
    </location>
</feature>
<feature type="transmembrane region" description="Helical" evidence="8">
    <location>
        <begin position="310"/>
        <end position="333"/>
    </location>
</feature>
<dbReference type="Gene3D" id="3.20.20.60">
    <property type="entry name" value="Phosphoenolpyruvate-binding domains"/>
    <property type="match status" value="1"/>
</dbReference>
<dbReference type="AlphaFoldDB" id="A0A8H5PR00"/>
<keyword evidence="12" id="KW-1185">Reference proteome</keyword>
<dbReference type="Pfam" id="PF00324">
    <property type="entry name" value="AA_permease"/>
    <property type="match status" value="1"/>
</dbReference>
<name>A0A8H5PR00_9HYPO</name>
<dbReference type="PROSITE" id="PS00218">
    <property type="entry name" value="AMINO_ACID_PERMEASE_1"/>
    <property type="match status" value="1"/>
</dbReference>
<keyword evidence="7 8" id="KW-0472">Membrane</keyword>
<dbReference type="Gene3D" id="1.20.1740.10">
    <property type="entry name" value="Amino acid/polyamine transporter I"/>
    <property type="match status" value="1"/>
</dbReference>
<evidence type="ECO:0008006" key="13">
    <source>
        <dbReference type="Google" id="ProtNLM"/>
    </source>
</evidence>
<evidence type="ECO:0000313" key="11">
    <source>
        <dbReference type="EMBL" id="KAF5601765.1"/>
    </source>
</evidence>
<evidence type="ECO:0000256" key="5">
    <source>
        <dbReference type="ARBA" id="ARBA00022970"/>
    </source>
</evidence>
<dbReference type="InterPro" id="IPR015813">
    <property type="entry name" value="Pyrv/PenolPyrv_kinase-like_dom"/>
</dbReference>
<dbReference type="EMBL" id="JAAOAS010000045">
    <property type="protein sequence ID" value="KAF5601765.1"/>
    <property type="molecule type" value="Genomic_DNA"/>
</dbReference>
<dbReference type="InterPro" id="IPR050524">
    <property type="entry name" value="APC_YAT"/>
</dbReference>
<dbReference type="InterPro" id="IPR004841">
    <property type="entry name" value="AA-permease/SLC12A_dom"/>
</dbReference>
<feature type="transmembrane region" description="Helical" evidence="8">
    <location>
        <begin position="270"/>
        <end position="290"/>
    </location>
</feature>
<dbReference type="PANTHER" id="PTHR43341:SF9">
    <property type="entry name" value="DICARBOXYLIC AMINO ACID PERMEASE"/>
    <property type="match status" value="1"/>
</dbReference>
<dbReference type="Proteomes" id="UP000546213">
    <property type="component" value="Unassembled WGS sequence"/>
</dbReference>
<dbReference type="OrthoDB" id="3900342at2759"/>
<evidence type="ECO:0000259" key="9">
    <source>
        <dbReference type="Pfam" id="PF00324"/>
    </source>
</evidence>
<dbReference type="Pfam" id="PF03328">
    <property type="entry name" value="HpcH_HpaI"/>
    <property type="match status" value="1"/>
</dbReference>
<evidence type="ECO:0000256" key="7">
    <source>
        <dbReference type="ARBA" id="ARBA00023136"/>
    </source>
</evidence>
<dbReference type="GO" id="GO:0046872">
    <property type="term" value="F:metal ion binding"/>
    <property type="evidence" value="ECO:0007669"/>
    <property type="project" value="UniProtKB-KW"/>
</dbReference>
<feature type="transmembrane region" description="Helical" evidence="8">
    <location>
        <begin position="120"/>
        <end position="141"/>
    </location>
</feature>
<feature type="transmembrane region" description="Helical" evidence="8">
    <location>
        <begin position="66"/>
        <end position="87"/>
    </location>
</feature>
<dbReference type="GO" id="GO:0016020">
    <property type="term" value="C:membrane"/>
    <property type="evidence" value="ECO:0007669"/>
    <property type="project" value="UniProtKB-SubCell"/>
</dbReference>
<accession>A0A8H5PR00</accession>
<reference evidence="11 12" key="1">
    <citation type="submission" date="2020-05" db="EMBL/GenBank/DDBJ databases">
        <title>Identification and distribution of gene clusters putatively required for synthesis of sphingolipid metabolism inhibitors in phylogenetically diverse species of the filamentous fungus Fusarium.</title>
        <authorList>
            <person name="Kim H.-S."/>
            <person name="Busman M."/>
            <person name="Brown D.W."/>
            <person name="Divon H."/>
            <person name="Uhlig S."/>
            <person name="Proctor R.H."/>
        </authorList>
    </citation>
    <scope>NUCLEOTIDE SEQUENCE [LARGE SCALE GENOMIC DNA]</scope>
    <source>
        <strain evidence="11 12">NRRL 36939</strain>
    </source>
</reference>
<keyword evidence="3 8" id="KW-0812">Transmembrane</keyword>
<dbReference type="GO" id="GO:0003824">
    <property type="term" value="F:catalytic activity"/>
    <property type="evidence" value="ECO:0007669"/>
    <property type="project" value="InterPro"/>
</dbReference>
<comment type="caution">
    <text evidence="11">The sequence shown here is derived from an EMBL/GenBank/DDBJ whole genome shotgun (WGS) entry which is preliminary data.</text>
</comment>
<evidence type="ECO:0000256" key="6">
    <source>
        <dbReference type="ARBA" id="ARBA00022989"/>
    </source>
</evidence>
<feature type="transmembrane region" description="Helical" evidence="8">
    <location>
        <begin position="39"/>
        <end position="60"/>
    </location>
</feature>
<feature type="transmembrane region" description="Helical" evidence="8">
    <location>
        <begin position="445"/>
        <end position="463"/>
    </location>
</feature>
<evidence type="ECO:0000256" key="2">
    <source>
        <dbReference type="ARBA" id="ARBA00022448"/>
    </source>
</evidence>
<dbReference type="InterPro" id="IPR005000">
    <property type="entry name" value="Aldolase/citrate-lyase_domain"/>
</dbReference>
<sequence>MTQSFEKEKVNALGAVESQTQGEMAQPNELRRDFKPHQVFMFSIACAIGTGLVIGTGSALSRGGPGSLLIAYILIGITVFFVMTAIGEMATFLPMNKGFGGYATRMVDPAFGFATGWNYFLKYIIATPTNLTAAGLVIQFWRPDLNVAIWITIFGVAIVTVNVLHVNSFGETEFWLGFAKVLIMTTLIITTFVVAMGGGPNHDRSGFRYWQNPGAFAEYLLEGPTGRFLGFWACCCQACFGFTGTEVVGMTFGETPNPRKNVPRAVKQTFWRIACFYILGVLVLGMAVPYDNEQLIGATKQRTSGAASPFVVAVTLGGVPIFADIINGCLLVFTLSAASSDIYCASRSLYGLAKDGQAPRIFAKARENGNPIFAVGVTSLFICLGYMNASKSSATVFGYFVSLVTVFAVLNWVAILISHIRFRQALKAQGIVAADLPYVGFLQPYGSYFSLFISLLVIVFNGYDAFIPHFKPEVFVLKYLGTAIFIFNVAWWKVSKKTTFWSSTDVDLGTGRREWEETERAEEVHWEGGALGIRLVTNPQVVQLAKNANFDSLFIDLEHSTLSLDDAGKLCGAGLALGITPFVRVPHQCGNGFVQKVLDAGAMGIIFPHVQTADEAKAAVAISKYPPQGCRSISGQLPVISLKPYPQADVIRQTNEHASTVFVMIENKTAVENVEEIAAVEGIDVVLVGSNDLAIELGAPSDFRSDAFREALTSVSKACRKYGKVMGLAGIYDTPDLQDWAVHTLGVRFMLCQQDSGLILGAAMKLRCGVMSIKPTLLLQPLVENNYTLAQFGRTALQLKQGKILDFFAKISGPLLSIAPVWFIGYRSYATDWSLGPPDSKPNYATENLSGVSMNHSLEEIIKSKGGYNLPKCVGTVVMDYPNWKSGTLIQNIIYTNSLNLRT</sequence>
<evidence type="ECO:0000256" key="4">
    <source>
        <dbReference type="ARBA" id="ARBA00022723"/>
    </source>
</evidence>
<dbReference type="InterPro" id="IPR004840">
    <property type="entry name" value="Amino_acid_permease_CS"/>
</dbReference>
<evidence type="ECO:0000256" key="3">
    <source>
        <dbReference type="ARBA" id="ARBA00022692"/>
    </source>
</evidence>